<keyword evidence="2" id="KW-1185">Reference proteome</keyword>
<evidence type="ECO:0000313" key="1">
    <source>
        <dbReference type="EMBL" id="KAJ0024855.1"/>
    </source>
</evidence>
<dbReference type="EMBL" id="CM047745">
    <property type="protein sequence ID" value="KAJ0024855.1"/>
    <property type="molecule type" value="Genomic_DNA"/>
</dbReference>
<evidence type="ECO:0000313" key="2">
    <source>
        <dbReference type="Proteomes" id="UP001163603"/>
    </source>
</evidence>
<organism evidence="1 2">
    <name type="scientific">Pistacia integerrima</name>
    <dbReference type="NCBI Taxonomy" id="434235"/>
    <lineage>
        <taxon>Eukaryota</taxon>
        <taxon>Viridiplantae</taxon>
        <taxon>Streptophyta</taxon>
        <taxon>Embryophyta</taxon>
        <taxon>Tracheophyta</taxon>
        <taxon>Spermatophyta</taxon>
        <taxon>Magnoliopsida</taxon>
        <taxon>eudicotyledons</taxon>
        <taxon>Gunneridae</taxon>
        <taxon>Pentapetalae</taxon>
        <taxon>rosids</taxon>
        <taxon>malvids</taxon>
        <taxon>Sapindales</taxon>
        <taxon>Anacardiaceae</taxon>
        <taxon>Pistacia</taxon>
    </lineage>
</organism>
<comment type="caution">
    <text evidence="1">The sequence shown here is derived from an EMBL/GenBank/DDBJ whole genome shotgun (WGS) entry which is preliminary data.</text>
</comment>
<protein>
    <submittedName>
        <fullName evidence="1">Uncharacterized protein</fullName>
    </submittedName>
</protein>
<name>A0ACC0XWM8_9ROSI</name>
<gene>
    <name evidence="1" type="ORF">Pint_07175</name>
</gene>
<proteinExistence type="predicted"/>
<sequence>MNTVITPPYLRFVC</sequence>
<dbReference type="Proteomes" id="UP001163603">
    <property type="component" value="Chromosome 10"/>
</dbReference>
<reference evidence="2" key="1">
    <citation type="journal article" date="2023" name="G3 (Bethesda)">
        <title>Genome assembly and association tests identify interacting loci associated with vigor, precocity, and sex in interspecific pistachio rootstocks.</title>
        <authorList>
            <person name="Palmer W."/>
            <person name="Jacygrad E."/>
            <person name="Sagayaradj S."/>
            <person name="Cavanaugh K."/>
            <person name="Han R."/>
            <person name="Bertier L."/>
            <person name="Beede B."/>
            <person name="Kafkas S."/>
            <person name="Golino D."/>
            <person name="Preece J."/>
            <person name="Michelmore R."/>
        </authorList>
    </citation>
    <scope>NUCLEOTIDE SEQUENCE [LARGE SCALE GENOMIC DNA]</scope>
</reference>
<accession>A0ACC0XWM8</accession>